<dbReference type="EMBL" id="GL883077">
    <property type="protein sequence ID" value="EGF93257.1"/>
    <property type="molecule type" value="Genomic_DNA"/>
</dbReference>
<name>F4QK79_9CAUL</name>
<dbReference type="eggNOG" id="COG0745">
    <property type="taxonomic scope" value="Bacteria"/>
</dbReference>
<organism evidence="3 4">
    <name type="scientific">Asticcacaulis biprosthecium C19</name>
    <dbReference type="NCBI Taxonomy" id="715226"/>
    <lineage>
        <taxon>Bacteria</taxon>
        <taxon>Pseudomonadati</taxon>
        <taxon>Pseudomonadota</taxon>
        <taxon>Alphaproteobacteria</taxon>
        <taxon>Caulobacterales</taxon>
        <taxon>Caulobacteraceae</taxon>
        <taxon>Asticcacaulis</taxon>
    </lineage>
</organism>
<dbReference type="GO" id="GO:0000160">
    <property type="term" value="P:phosphorelay signal transduction system"/>
    <property type="evidence" value="ECO:0007669"/>
    <property type="project" value="InterPro"/>
</dbReference>
<dbReference type="PANTHER" id="PTHR44520">
    <property type="entry name" value="RESPONSE REGULATOR RCP1-RELATED"/>
    <property type="match status" value="1"/>
</dbReference>
<gene>
    <name evidence="3" type="ORF">ABI_16970</name>
</gene>
<dbReference type="InterPro" id="IPR052893">
    <property type="entry name" value="TCS_response_regulator"/>
</dbReference>
<dbReference type="STRING" id="715226.ABI_16970"/>
<dbReference type="SUPFAM" id="SSF52172">
    <property type="entry name" value="CheY-like"/>
    <property type="match status" value="1"/>
</dbReference>
<dbReference type="RefSeq" id="WP_006272452.1">
    <property type="nucleotide sequence ID" value="NZ_GL883077.1"/>
</dbReference>
<keyword evidence="4" id="KW-1185">Reference proteome</keyword>
<dbReference type="HOGENOM" id="CLU_1493272_0_0_5"/>
<protein>
    <submittedName>
        <fullName evidence="3">Response regulator</fullName>
    </submittedName>
</protein>
<evidence type="ECO:0000259" key="2">
    <source>
        <dbReference type="PROSITE" id="PS50110"/>
    </source>
</evidence>
<feature type="modified residue" description="4-aspartylphosphate" evidence="1">
    <location>
        <position position="90"/>
    </location>
</feature>
<dbReference type="PROSITE" id="PS50110">
    <property type="entry name" value="RESPONSE_REGULATORY"/>
    <property type="match status" value="1"/>
</dbReference>
<keyword evidence="1" id="KW-0597">Phosphoprotein</keyword>
<sequence>MGDDLSYSVRQAMPSFHPAAGFAKRASPLRPARVLLVDDSRGDLLLAKRCLLGRSGLGCELVTAQSSDEALDIMLRAHARAQPIDLVLLDINMPQHDGFVLLDHIRGHVSLRRTPAIMCTGSTHDLDRSHARLLGAVGYIVKPASLEGIRGVLESLPLFDLEEDEDGLRLMTVAPDYWHA</sequence>
<reference evidence="4" key="1">
    <citation type="submission" date="2011-03" db="EMBL/GenBank/DDBJ databases">
        <title>Draft genome sequence of Brevundimonas diminuta.</title>
        <authorList>
            <person name="Brown P.J.B."/>
            <person name="Buechlein A."/>
            <person name="Hemmerich C."/>
            <person name="Brun Y.V."/>
        </authorList>
    </citation>
    <scope>NUCLEOTIDE SEQUENCE [LARGE SCALE GENOMIC DNA]</scope>
    <source>
        <strain evidence="4">C19</strain>
    </source>
</reference>
<dbReference type="AlphaFoldDB" id="F4QK79"/>
<dbReference type="Proteomes" id="UP000006512">
    <property type="component" value="Unassembled WGS sequence"/>
</dbReference>
<dbReference type="Gene3D" id="3.40.50.2300">
    <property type="match status" value="1"/>
</dbReference>
<feature type="domain" description="Response regulatory" evidence="2">
    <location>
        <begin position="33"/>
        <end position="157"/>
    </location>
</feature>
<dbReference type="InterPro" id="IPR011006">
    <property type="entry name" value="CheY-like_superfamily"/>
</dbReference>
<accession>F4QK79</accession>
<evidence type="ECO:0000256" key="1">
    <source>
        <dbReference type="PROSITE-ProRule" id="PRU00169"/>
    </source>
</evidence>
<evidence type="ECO:0000313" key="4">
    <source>
        <dbReference type="Proteomes" id="UP000006512"/>
    </source>
</evidence>
<dbReference type="OrthoDB" id="9793549at2"/>
<proteinExistence type="predicted"/>
<dbReference type="InterPro" id="IPR001789">
    <property type="entry name" value="Sig_transdc_resp-reg_receiver"/>
</dbReference>
<dbReference type="SMART" id="SM00448">
    <property type="entry name" value="REC"/>
    <property type="match status" value="1"/>
</dbReference>
<dbReference type="Pfam" id="PF00072">
    <property type="entry name" value="Response_reg"/>
    <property type="match status" value="1"/>
</dbReference>
<evidence type="ECO:0000313" key="3">
    <source>
        <dbReference type="EMBL" id="EGF93257.1"/>
    </source>
</evidence>
<dbReference type="PANTHER" id="PTHR44520:SF2">
    <property type="entry name" value="RESPONSE REGULATOR RCP1"/>
    <property type="match status" value="1"/>
</dbReference>